<accession>A0A0H3K8K9</accession>
<dbReference type="eggNOG" id="COG0438">
    <property type="taxonomic scope" value="Bacteria"/>
</dbReference>
<evidence type="ECO:0000313" key="3">
    <source>
        <dbReference type="Proteomes" id="UP000001175"/>
    </source>
</evidence>
<dbReference type="Proteomes" id="UP000001175">
    <property type="component" value="Chromosome"/>
</dbReference>
<dbReference type="GeneID" id="72430774"/>
<dbReference type="Gene3D" id="3.40.50.2000">
    <property type="entry name" value="Glycogen Phosphorylase B"/>
    <property type="match status" value="1"/>
</dbReference>
<dbReference type="SUPFAM" id="SSF53756">
    <property type="entry name" value="UDP-Glycosyltransferase/glycogen phosphorylase"/>
    <property type="match status" value="1"/>
</dbReference>
<dbReference type="EMBL" id="AP008231">
    <property type="protein sequence ID" value="BAD80383.1"/>
    <property type="molecule type" value="Genomic_DNA"/>
</dbReference>
<reference evidence="2 3" key="1">
    <citation type="journal article" date="2007" name="Photosyn. Res.">
        <title>Complete nucleotide sequence of the freshwater unicellular cyanobacterium Synechococcus elongatus PCC 6301 chromosome: gene content and organization.</title>
        <authorList>
            <person name="Sugita C."/>
            <person name="Ogata K."/>
            <person name="Shikata M."/>
            <person name="Jikuya H."/>
            <person name="Takano J."/>
            <person name="Furumichi M."/>
            <person name="Kanehisa M."/>
            <person name="Omata T."/>
            <person name="Sugiura M."/>
            <person name="Sugita M."/>
        </authorList>
    </citation>
    <scope>NUCLEOTIDE SEQUENCE [LARGE SCALE GENOMIC DNA]</scope>
    <source>
        <strain evidence="3">ATCC 27144 / PCC 6301 / SAUG 1402/1</strain>
    </source>
</reference>
<dbReference type="PANTHER" id="PTHR12526:SF635">
    <property type="entry name" value="GLYCOSYL TRANSFERASE GROUP 1"/>
    <property type="match status" value="1"/>
</dbReference>
<proteinExistence type="predicted"/>
<dbReference type="RefSeq" id="WP_011244503.1">
    <property type="nucleotide sequence ID" value="NC_006576.1"/>
</dbReference>
<dbReference type="CDD" id="cd03801">
    <property type="entry name" value="GT4_PimA-like"/>
    <property type="match status" value="1"/>
</dbReference>
<organism evidence="2 3">
    <name type="scientific">Synechococcus sp. (strain ATCC 27144 / PCC 6301 / SAUG 1402/1)</name>
    <name type="common">Anacystis nidulans</name>
    <dbReference type="NCBI Taxonomy" id="269084"/>
    <lineage>
        <taxon>Bacteria</taxon>
        <taxon>Bacillati</taxon>
        <taxon>Cyanobacteriota</taxon>
        <taxon>Cyanophyceae</taxon>
        <taxon>Synechococcales</taxon>
        <taxon>Synechococcaceae</taxon>
        <taxon>Synechococcus</taxon>
    </lineage>
</organism>
<keyword evidence="2" id="KW-0808">Transferase</keyword>
<dbReference type="PANTHER" id="PTHR12526">
    <property type="entry name" value="GLYCOSYLTRANSFERASE"/>
    <property type="match status" value="1"/>
</dbReference>
<dbReference type="Pfam" id="PF00534">
    <property type="entry name" value="Glycos_transf_1"/>
    <property type="match status" value="1"/>
</dbReference>
<sequence length="348" mass="39607">MRIAIATVQVPFCRGGAELHAERLQAALQNYGYQSNILTIPFAFSPPQVVSESIDIWQSRAIQQLVAASCDALVTLRFPAYLIKHPKRVLWLLHQHRAVYDLWETPYTDELSKSSEGKALQHKIQAIDTREISQYQHRFSNSITVSERLYQFNGITSEFLYHPPPLVGRYYCQPAQPFIFCPSRLEDLKRQDLLIEAIAKLPDVCVILAGEGGNRHRLEALISDLGLQDRVRLLGHISEAELLAFYANCRAVFYAPYDEDFGYVTLEAMLSRKPVITCLDSGEPARIIQHQQTGWICEPTPDAIAEVIQWCWQHSHQLEDIGIAGWDHYQSLGISWENVVNRLTSSFA</sequence>
<gene>
    <name evidence="2" type="ordered locus">syc2193_d</name>
</gene>
<evidence type="ECO:0000259" key="1">
    <source>
        <dbReference type="Pfam" id="PF00534"/>
    </source>
</evidence>
<evidence type="ECO:0000313" key="2">
    <source>
        <dbReference type="EMBL" id="BAD80383.1"/>
    </source>
</evidence>
<dbReference type="InterPro" id="IPR001296">
    <property type="entry name" value="Glyco_trans_1"/>
</dbReference>
<feature type="domain" description="Glycosyl transferase family 1" evidence="1">
    <location>
        <begin position="176"/>
        <end position="315"/>
    </location>
</feature>
<dbReference type="KEGG" id="syc:syc2193_d"/>
<name>A0A0H3K8K9_SYNP6</name>
<dbReference type="GO" id="GO:0016757">
    <property type="term" value="F:glycosyltransferase activity"/>
    <property type="evidence" value="ECO:0007669"/>
    <property type="project" value="InterPro"/>
</dbReference>
<protein>
    <submittedName>
        <fullName evidence="2">Putative glycosyltransferase</fullName>
    </submittedName>
</protein>
<dbReference type="AlphaFoldDB" id="A0A0H3K8K9"/>